<dbReference type="Proteomes" id="UP000199752">
    <property type="component" value="Chromosome 3"/>
</dbReference>
<accession>A0A0S4TDF4</accession>
<evidence type="ECO:0000313" key="2">
    <source>
        <dbReference type="EMBL" id="CUV05182.1"/>
    </source>
</evidence>
<dbReference type="Proteomes" id="UP001429100">
    <property type="component" value="Unassembled WGS sequence"/>
</dbReference>
<dbReference type="VEuPathDB" id="CryptoDB:GY17_00002497"/>
<feature type="region of interest" description="Disordered" evidence="1">
    <location>
        <begin position="63"/>
        <end position="117"/>
    </location>
</feature>
<keyword evidence="4" id="KW-1185">Reference proteome</keyword>
<dbReference type="OrthoDB" id="941624at2759"/>
<dbReference type="EMBL" id="JTAI01000031">
    <property type="protein sequence ID" value="PPS93677.1"/>
    <property type="molecule type" value="Genomic_DNA"/>
</dbReference>
<protein>
    <submittedName>
        <fullName evidence="3">RmlC-like jelly roll fold containing protein</fullName>
    </submittedName>
</protein>
<dbReference type="AlphaFoldDB" id="A0A0S4TDF4"/>
<organism evidence="2">
    <name type="scientific">Cryptosporidium hominis</name>
    <dbReference type="NCBI Taxonomy" id="237895"/>
    <lineage>
        <taxon>Eukaryota</taxon>
        <taxon>Sar</taxon>
        <taxon>Alveolata</taxon>
        <taxon>Apicomplexa</taxon>
        <taxon>Conoidasida</taxon>
        <taxon>Coccidia</taxon>
        <taxon>Eucoccidiorida</taxon>
        <taxon>Eimeriorina</taxon>
        <taxon>Cryptosporidiidae</taxon>
        <taxon>Cryptosporidium</taxon>
    </lineage>
</organism>
<feature type="region of interest" description="Disordered" evidence="1">
    <location>
        <begin position="458"/>
        <end position="493"/>
    </location>
</feature>
<feature type="compositionally biased region" description="Basic and acidic residues" evidence="1">
    <location>
        <begin position="553"/>
        <end position="567"/>
    </location>
</feature>
<sequence>MRIAGIKSNSITPLRQPFETFVTGNDGTYKSIDRWKSKYYSSNDDYLSPTFLDDSCSLSSSPIFHDETPNTTIGTPVTSPRKKSSSTRKVRVSIDSVLTNSNENTPTNNLNYKRPPSIGTPILTPPSAKTAVHDNEGFLIPDLPGTSRTRNFRSNHRNDISRSCNNYSSADPVHITMPPRLGLPSQTPLNMKDQYRKSPLPVVSANLDYRTVYMGDKLAARAKDVRRNYTVSLRDSSPFFRNNYEYDHSYSENPTIHEDDLILHHGEILRNKYSKLHKVRPSKNCVASDQRSRSLSSYYSESTSRKNFSPGYRSNSLYNNYRHSIFGNFRWNNKRRRLGSYIASQNDILQQHIQIIDKSLDRSSNGDFALFEGGMLDSPDSNKNCTHESSSPIKSRYINSQELNFNLEKRSVKAISSASNEVKSSNINSREANNSEAINYTTNNMKNLEEHSDSGKLIFKHFDSNDPDNPAQPDDQDVSFNSDFGSSQANEYGESDIQDLSVVVMSSSSKKRLPSAISNSSLDEIVPHPIPNSSEISNRDIYGAPNEVESFTNDHSHFNENKPDKSKNVKNKRIRADGQKKHARGKTTNRRRHIDYHIPIDQVKPPPGIGTKPLSDEPSNFENSSRRYPKRLRTAPLKWYLGERLEYHRDEKNELGYTIAAIHKVANPKMLPNERGSIYPNSDISTYPASCKPNTDELEFHKKNNRDVCSAKSKPRADNTNISKKVKSKVKRVSGNDQEKKSNAVILKDYETNEEFSMISVFDRNTLCWADVEYTAGKPYSVALSFISSQATCCEICLPPLTEKGLDESQDNYILGHVYMAPDSKSLQIMISDNNVYNIGVGDWFLIPDNTNYNFSNTSDHSEIYISLYVIKDS</sequence>
<name>A0A0S4TDF4_CRYHO</name>
<dbReference type="EMBL" id="LN877949">
    <property type="protein sequence ID" value="CUV05182.1"/>
    <property type="molecule type" value="Genomic_DNA"/>
</dbReference>
<feature type="compositionally biased region" description="Basic residues" evidence="1">
    <location>
        <begin position="581"/>
        <end position="594"/>
    </location>
</feature>
<dbReference type="VEuPathDB" id="CryptoDB:Chro.30309"/>
<gene>
    <name evidence="2" type="ORF">CHUDEA3_2710</name>
    <name evidence="3" type="ORF">GY17_00002497</name>
</gene>
<feature type="compositionally biased region" description="Basic residues" evidence="1">
    <location>
        <begin position="80"/>
        <end position="91"/>
    </location>
</feature>
<dbReference type="VEuPathDB" id="CryptoDB:ChTU502y2012_401g0325"/>
<evidence type="ECO:0000313" key="4">
    <source>
        <dbReference type="Proteomes" id="UP001429100"/>
    </source>
</evidence>
<dbReference type="VEuPathDB" id="CryptoDB:CHUDEA3_2710"/>
<reference evidence="3 4" key="3">
    <citation type="submission" date="2017-10" db="EMBL/GenBank/DDBJ databases">
        <title>Consistent, comparative and evidence-based genome annotation and re-annotation for the closely-related species, Cryptosporidium parvum, C. hominis and C. tyzzeri.</title>
        <authorList>
            <person name="Baptista R.P."/>
            <person name="Li Y."/>
            <person name="Sateriale A."/>
            <person name="Striepen B."/>
            <person name="Kissinger J.C."/>
        </authorList>
    </citation>
    <scope>NUCLEOTIDE SEQUENCE [LARGE SCALE GENOMIC DNA]</scope>
    <source>
        <strain evidence="3">30976</strain>
    </source>
</reference>
<evidence type="ECO:0000313" key="3">
    <source>
        <dbReference type="EMBL" id="PPS93677.1"/>
    </source>
</evidence>
<evidence type="ECO:0000256" key="1">
    <source>
        <dbReference type="SAM" id="MobiDB-lite"/>
    </source>
</evidence>
<feature type="region of interest" description="Disordered" evidence="1">
    <location>
        <begin position="553"/>
        <end position="626"/>
    </location>
</feature>
<feature type="compositionally biased region" description="Polar residues" evidence="1">
    <location>
        <begin position="478"/>
        <end position="490"/>
    </location>
</feature>
<reference evidence="3 4" key="1">
    <citation type="submission" date="2014-11" db="EMBL/GenBank/DDBJ databases">
        <title>Comparative genomic analysis of Cryptosporidium hominis reveals occurrence of genetic recombination in virulent subtypes.</title>
        <authorList>
            <person name="Guo Y."/>
            <person name="Tang K."/>
            <person name="Frace M."/>
            <person name="Li N."/>
            <person name="Roellig D.M."/>
            <person name="Sammons S."/>
            <person name="Knipe K."/>
            <person name="Rowe L."/>
            <person name="Feng Y."/>
            <person name="Xiao L."/>
        </authorList>
    </citation>
    <scope>NUCLEOTIDE SEQUENCE [LARGE SCALE GENOMIC DNA]</scope>
    <source>
        <strain evidence="3">30976</strain>
    </source>
</reference>
<proteinExistence type="predicted"/>
<feature type="compositionally biased region" description="Low complexity" evidence="1">
    <location>
        <begin position="99"/>
        <end position="111"/>
    </location>
</feature>
<reference evidence="2" key="2">
    <citation type="submission" date="2015-08" db="EMBL/GenBank/DDBJ databases">
        <authorList>
            <person name="Babu N.S."/>
            <person name="Beckwith C.J."/>
            <person name="Beseler K.G."/>
            <person name="Brison A."/>
            <person name="Carone J.V."/>
            <person name="Caskin T.P."/>
            <person name="Diamond M."/>
            <person name="Durham M.E."/>
            <person name="Foxe J.M."/>
            <person name="Go M."/>
            <person name="Henderson B.A."/>
            <person name="Jones I.B."/>
            <person name="McGettigan J.A."/>
            <person name="Micheletti S.J."/>
            <person name="Nasrallah M.E."/>
            <person name="Ortiz D."/>
            <person name="Piller C.R."/>
            <person name="Privatt S.R."/>
            <person name="Schneider S.L."/>
            <person name="Sharp S."/>
            <person name="Smith T.C."/>
            <person name="Stanton J.D."/>
            <person name="Ullery H.E."/>
            <person name="Wilson R.J."/>
            <person name="Serrano M.G."/>
            <person name="Buck G."/>
            <person name="Lee V."/>
            <person name="Wang Y."/>
            <person name="Carvalho R."/>
            <person name="Voegtly L."/>
            <person name="Shi R."/>
            <person name="Duckworth R."/>
            <person name="Johnson A."/>
            <person name="Loviza R."/>
            <person name="Walstead R."/>
            <person name="Shah Z."/>
            <person name="Kiflezghi M."/>
            <person name="Wade K."/>
            <person name="Ball S.L."/>
            <person name="Bradley K.W."/>
            <person name="Asai D.J."/>
            <person name="Bowman C.A."/>
            <person name="Russell D.A."/>
            <person name="Pope W.H."/>
            <person name="Jacobs-Sera D."/>
            <person name="Hendrix R.W."/>
            <person name="Hatfull G.F."/>
        </authorList>
    </citation>
    <scope>NUCLEOTIDE SEQUENCE [LARGE SCALE GENOMIC DNA]</scope>
</reference>